<dbReference type="HOGENOM" id="CLU_2573727_0_0_1"/>
<evidence type="ECO:0000313" key="2">
    <source>
        <dbReference type="Proteomes" id="UP000020467"/>
    </source>
</evidence>
<reference evidence="1 2" key="1">
    <citation type="submission" date="2014-02" db="EMBL/GenBank/DDBJ databases">
        <title>The genome sequence of Colletotrichum fioriniae PJ7.</title>
        <authorList>
            <person name="Baroncelli R."/>
            <person name="Thon M.R."/>
        </authorList>
    </citation>
    <scope>NUCLEOTIDE SEQUENCE [LARGE SCALE GENOMIC DNA]</scope>
    <source>
        <strain evidence="1 2">PJ7</strain>
    </source>
</reference>
<dbReference type="Proteomes" id="UP000020467">
    <property type="component" value="Unassembled WGS sequence"/>
</dbReference>
<dbReference type="EMBL" id="JARH01000679">
    <property type="protein sequence ID" value="EXF77838.1"/>
    <property type="molecule type" value="Genomic_DNA"/>
</dbReference>
<organism evidence="1 2">
    <name type="scientific">Colletotrichum fioriniae PJ7</name>
    <dbReference type="NCBI Taxonomy" id="1445577"/>
    <lineage>
        <taxon>Eukaryota</taxon>
        <taxon>Fungi</taxon>
        <taxon>Dikarya</taxon>
        <taxon>Ascomycota</taxon>
        <taxon>Pezizomycotina</taxon>
        <taxon>Sordariomycetes</taxon>
        <taxon>Hypocreomycetidae</taxon>
        <taxon>Glomerellales</taxon>
        <taxon>Glomerellaceae</taxon>
        <taxon>Colletotrichum</taxon>
        <taxon>Colletotrichum acutatum species complex</taxon>
    </lineage>
</organism>
<evidence type="ECO:0000313" key="1">
    <source>
        <dbReference type="EMBL" id="EXF77838.1"/>
    </source>
</evidence>
<dbReference type="AlphaFoldDB" id="A0A010RZY5"/>
<comment type="caution">
    <text evidence="1">The sequence shown here is derived from an EMBL/GenBank/DDBJ whole genome shotgun (WGS) entry which is preliminary data.</text>
</comment>
<proteinExistence type="predicted"/>
<accession>A0A010RZY5</accession>
<name>A0A010RZY5_9PEZI</name>
<keyword evidence="2" id="KW-1185">Reference proteome</keyword>
<gene>
    <name evidence="1" type="ORF">CFIO01_13282</name>
</gene>
<dbReference type="KEGG" id="cfj:CFIO01_13282"/>
<dbReference type="STRING" id="1445577.A0A010RZY5"/>
<sequence length="81" mass="8591">MGQVPLPLEGISAGDSDIERSNIAEVTNIDHVKEKTNPAALGESTAAITDTTDIALNIEALDPAFQLSECLRSNSIEVLRV</sequence>
<protein>
    <submittedName>
        <fullName evidence="1">Uncharacterized protein</fullName>
    </submittedName>
</protein>